<feature type="compositionally biased region" description="Polar residues" evidence="2">
    <location>
        <begin position="64"/>
        <end position="79"/>
    </location>
</feature>
<name>A0A9P8A4Y5_MORAP</name>
<proteinExistence type="predicted"/>
<keyword evidence="1" id="KW-0378">Hydrolase</keyword>
<dbReference type="Pfam" id="PF07910">
    <property type="entry name" value="Peptidase_C78"/>
    <property type="match status" value="1"/>
</dbReference>
<organism evidence="4 5">
    <name type="scientific">Mortierella alpina</name>
    <name type="common">Oleaginous fungus</name>
    <name type="synonym">Mortierella renispora</name>
    <dbReference type="NCBI Taxonomy" id="64518"/>
    <lineage>
        <taxon>Eukaryota</taxon>
        <taxon>Fungi</taxon>
        <taxon>Fungi incertae sedis</taxon>
        <taxon>Mucoromycota</taxon>
        <taxon>Mortierellomycotina</taxon>
        <taxon>Mortierellomycetes</taxon>
        <taxon>Mortierellales</taxon>
        <taxon>Mortierellaceae</taxon>
        <taxon>Mortierella</taxon>
    </lineage>
</organism>
<gene>
    <name evidence="4" type="ORF">KVV02_004442</name>
</gene>
<evidence type="ECO:0000256" key="2">
    <source>
        <dbReference type="SAM" id="MobiDB-lite"/>
    </source>
</evidence>
<evidence type="ECO:0000259" key="3">
    <source>
        <dbReference type="Pfam" id="PF07910"/>
    </source>
</evidence>
<evidence type="ECO:0000313" key="5">
    <source>
        <dbReference type="Proteomes" id="UP000717515"/>
    </source>
</evidence>
<feature type="region of interest" description="Disordered" evidence="2">
    <location>
        <begin position="109"/>
        <end position="184"/>
    </location>
</feature>
<dbReference type="GO" id="GO:0019783">
    <property type="term" value="F:ubiquitin-like protein peptidase activity"/>
    <property type="evidence" value="ECO:0007669"/>
    <property type="project" value="TreeGrafter"/>
</dbReference>
<feature type="domain" description="UFSP1/2/DUB catalytic" evidence="3">
    <location>
        <begin position="223"/>
        <end position="424"/>
    </location>
</feature>
<dbReference type="PANTHER" id="PTHR48153:SF4">
    <property type="entry name" value="UBIQUITIN CARBOXYL-TERMINAL HYDROLASE MUG105"/>
    <property type="match status" value="1"/>
</dbReference>
<dbReference type="EMBL" id="JAIFTL010000067">
    <property type="protein sequence ID" value="KAG9324422.1"/>
    <property type="molecule type" value="Genomic_DNA"/>
</dbReference>
<dbReference type="InterPro" id="IPR012462">
    <property type="entry name" value="UFSP1/2_DUB_cat"/>
</dbReference>
<reference evidence="4" key="1">
    <citation type="submission" date="2021-07" db="EMBL/GenBank/DDBJ databases">
        <title>Draft genome of Mortierella alpina, strain LL118, isolated from an aspen leaf litter sample.</title>
        <authorList>
            <person name="Yang S."/>
            <person name="Vinatzer B.A."/>
        </authorList>
    </citation>
    <scope>NUCLEOTIDE SEQUENCE</scope>
    <source>
        <strain evidence="4">LL118</strain>
    </source>
</reference>
<feature type="region of interest" description="Disordered" evidence="2">
    <location>
        <begin position="47"/>
        <end position="79"/>
    </location>
</feature>
<dbReference type="PANTHER" id="PTHR48153">
    <property type="entry name" value="UFM1-SPECIFIC PROTEASE 2"/>
    <property type="match status" value="1"/>
</dbReference>
<feature type="compositionally biased region" description="Polar residues" evidence="2">
    <location>
        <begin position="154"/>
        <end position="167"/>
    </location>
</feature>
<dbReference type="Proteomes" id="UP000717515">
    <property type="component" value="Unassembled WGS sequence"/>
</dbReference>
<dbReference type="Gene3D" id="3.90.70.130">
    <property type="match status" value="1"/>
</dbReference>
<evidence type="ECO:0000256" key="1">
    <source>
        <dbReference type="ARBA" id="ARBA00022801"/>
    </source>
</evidence>
<accession>A0A9P8A4Y5</accession>
<protein>
    <recommendedName>
        <fullName evidence="3">UFSP1/2/DUB catalytic domain-containing protein</fullName>
    </recommendedName>
</protein>
<comment type="caution">
    <text evidence="4">The sequence shown here is derived from an EMBL/GenBank/DDBJ whole genome shotgun (WGS) entry which is preliminary data.</text>
</comment>
<dbReference type="AlphaFoldDB" id="A0A9P8A4Y5"/>
<feature type="compositionally biased region" description="Basic and acidic residues" evidence="2">
    <location>
        <begin position="123"/>
        <end position="140"/>
    </location>
</feature>
<sequence length="534" mass="58772">MSGNSELHSCPVCHEPFHGDSAAFERHVDNHFASDGHVAKQEERTADIVPTQIPPHAVSGIGSAGTTEPQSADSSISQGFSIDCDAPGCNATVDIEDMAEHMDRHLAEQIQSHESGPTSTLKRPRETEAHTPDKKTRDISPQRQSGQARPAKDVQTTGQTTLESFMTRTPREKVTPQKSIETPRPPRELLFVPTASTSSTGVMNIIPKTRLLLEASRIQGVTRQAYLADPSVMLYQSDKTDRAWGCGYRNLQMMLSYVVNQGVTRQEDRSSASSPTTTIPTINELQRQLEYAWQRGFDPPGAEQLRHNVEGTKKWIGTTEAWSVLCSFGIRCSILDFHTPTGPNNTHPAMLAAVYDYFRNPAWSPLSAPGSLQVADLVQSGADQQVVQTAKPPLYMQHQGHSRTIIGIEVQTNGEVNLLVFDPGRWLHKAIPTMREGSISKNMTPSMGSKLTTEAGLLDPQYLLKAFRLDLGRGTSKAQYQLLGISGLFHEGDDSGREPHRNVLELFSANTSLSIGWDSEEREQSKSIISTRVP</sequence>
<evidence type="ECO:0000313" key="4">
    <source>
        <dbReference type="EMBL" id="KAG9324422.1"/>
    </source>
</evidence>
<feature type="compositionally biased region" description="Polar residues" evidence="2">
    <location>
        <begin position="109"/>
        <end position="121"/>
    </location>
</feature>